<dbReference type="EMBL" id="AZBU02000002">
    <property type="protein sequence ID" value="TKR94796.1"/>
    <property type="molecule type" value="Genomic_DNA"/>
</dbReference>
<proteinExistence type="predicted"/>
<dbReference type="SMART" id="SM00225">
    <property type="entry name" value="BTB"/>
    <property type="match status" value="1"/>
</dbReference>
<dbReference type="PANTHER" id="PTHR22744:SF14">
    <property type="entry name" value="BTB DOMAIN-CONTAINING PROTEIN-RELATED"/>
    <property type="match status" value="1"/>
</dbReference>
<reference evidence="2 3" key="2">
    <citation type="journal article" date="2019" name="G3 (Bethesda)">
        <title>Hybrid Assembly of the Genome of the Entomopathogenic Nematode Steinernema carpocapsae Identifies the X-Chromosome.</title>
        <authorList>
            <person name="Serra L."/>
            <person name="Macchietto M."/>
            <person name="Macias-Munoz A."/>
            <person name="McGill C.J."/>
            <person name="Rodriguez I.M."/>
            <person name="Rodriguez B."/>
            <person name="Murad R."/>
            <person name="Mortazavi A."/>
        </authorList>
    </citation>
    <scope>NUCLEOTIDE SEQUENCE [LARGE SCALE GENOMIC DNA]</scope>
    <source>
        <strain evidence="2 3">ALL</strain>
    </source>
</reference>
<reference evidence="2 3" key="1">
    <citation type="journal article" date="2015" name="Genome Biol.">
        <title>Comparative genomics of Steinernema reveals deeply conserved gene regulatory networks.</title>
        <authorList>
            <person name="Dillman A.R."/>
            <person name="Macchietto M."/>
            <person name="Porter C.F."/>
            <person name="Rogers A."/>
            <person name="Williams B."/>
            <person name="Antoshechkin I."/>
            <person name="Lee M.M."/>
            <person name="Goodwin Z."/>
            <person name="Lu X."/>
            <person name="Lewis E.E."/>
            <person name="Goodrich-Blair H."/>
            <person name="Stock S.P."/>
            <person name="Adams B.J."/>
            <person name="Sternberg P.W."/>
            <person name="Mortazavi A."/>
        </authorList>
    </citation>
    <scope>NUCLEOTIDE SEQUENCE [LARGE SCALE GENOMIC DNA]</scope>
    <source>
        <strain evidence="2 3">ALL</strain>
    </source>
</reference>
<dbReference type="SUPFAM" id="SSF54695">
    <property type="entry name" value="POZ domain"/>
    <property type="match status" value="1"/>
</dbReference>
<dbReference type="CDD" id="cd18186">
    <property type="entry name" value="BTB_POZ_ZBTB_KLHL-like"/>
    <property type="match status" value="1"/>
</dbReference>
<sequence length="285" mass="32597">MTTEIHVSYLYFSLAYPRFCSWWVSGDSKMSCEPAGKKNATLLWSIEASGSFFCKGAVKESQSYGDWNGIFHNGCVKLHNAYNHARYEECTKEADSKRGDMKLKIVSCFEVDLADGANELIADPANAVGIKIGETTLWVDKKKLSHNSGYFSTLFSSDQFKENEEGFVILEDVDLEVFKLYLLFIHEKLCTLDEHTLVPLFAFAHYVHDVLVLKCCESYLKAGLGSLIHWEDAIYLATHFGLKTVLVEILRKMPKEDVKKFCKSEDILQLDLEIQVKFYRRYLSM</sequence>
<feature type="domain" description="BTB" evidence="1">
    <location>
        <begin position="126"/>
        <end position="194"/>
    </location>
</feature>
<dbReference type="Pfam" id="PF00651">
    <property type="entry name" value="BTB"/>
    <property type="match status" value="1"/>
</dbReference>
<dbReference type="PROSITE" id="PS50097">
    <property type="entry name" value="BTB"/>
    <property type="match status" value="1"/>
</dbReference>
<keyword evidence="3" id="KW-1185">Reference proteome</keyword>
<organism evidence="2 3">
    <name type="scientific">Steinernema carpocapsae</name>
    <name type="common">Entomopathogenic nematode</name>
    <dbReference type="NCBI Taxonomy" id="34508"/>
    <lineage>
        <taxon>Eukaryota</taxon>
        <taxon>Metazoa</taxon>
        <taxon>Ecdysozoa</taxon>
        <taxon>Nematoda</taxon>
        <taxon>Chromadorea</taxon>
        <taxon>Rhabditida</taxon>
        <taxon>Tylenchina</taxon>
        <taxon>Panagrolaimomorpha</taxon>
        <taxon>Strongyloidoidea</taxon>
        <taxon>Steinernematidae</taxon>
        <taxon>Steinernema</taxon>
    </lineage>
</organism>
<protein>
    <recommendedName>
        <fullName evidence="1">BTB domain-containing protein</fullName>
    </recommendedName>
</protein>
<dbReference type="PANTHER" id="PTHR22744">
    <property type="entry name" value="HELIX LOOP HELIX PROTEIN 21-RELATED"/>
    <property type="match status" value="1"/>
</dbReference>
<evidence type="ECO:0000313" key="2">
    <source>
        <dbReference type="EMBL" id="TKR94796.1"/>
    </source>
</evidence>
<gene>
    <name evidence="2" type="ORF">L596_009036</name>
</gene>
<evidence type="ECO:0000313" key="3">
    <source>
        <dbReference type="Proteomes" id="UP000298663"/>
    </source>
</evidence>
<dbReference type="InterPro" id="IPR011333">
    <property type="entry name" value="SKP1/BTB/POZ_sf"/>
</dbReference>
<dbReference type="Gene3D" id="3.30.710.10">
    <property type="entry name" value="Potassium Channel Kv1.1, Chain A"/>
    <property type="match status" value="1"/>
</dbReference>
<name>A0A4U5PEK5_STECR</name>
<accession>A0A4U5PEK5</accession>
<comment type="caution">
    <text evidence="2">The sequence shown here is derived from an EMBL/GenBank/DDBJ whole genome shotgun (WGS) entry which is preliminary data.</text>
</comment>
<dbReference type="Proteomes" id="UP000298663">
    <property type="component" value="Unassembled WGS sequence"/>
</dbReference>
<dbReference type="AlphaFoldDB" id="A0A4U5PEK5"/>
<dbReference type="InterPro" id="IPR000210">
    <property type="entry name" value="BTB/POZ_dom"/>
</dbReference>
<evidence type="ECO:0000259" key="1">
    <source>
        <dbReference type="PROSITE" id="PS50097"/>
    </source>
</evidence>